<accession>A0A0D2IJW2</accession>
<dbReference type="RefSeq" id="XP_016623733.1">
    <property type="nucleotide sequence ID" value="XM_016760212.1"/>
</dbReference>
<feature type="compositionally biased region" description="Basic residues" evidence="3">
    <location>
        <begin position="207"/>
        <end position="224"/>
    </location>
</feature>
<organism evidence="5 6">
    <name type="scientific">Cladophialophora bantiana (strain ATCC 10958 / CBS 173.52 / CDC B-1940 / NIH 8579)</name>
    <name type="common">Xylohypha bantiana</name>
    <dbReference type="NCBI Taxonomy" id="1442370"/>
    <lineage>
        <taxon>Eukaryota</taxon>
        <taxon>Fungi</taxon>
        <taxon>Dikarya</taxon>
        <taxon>Ascomycota</taxon>
        <taxon>Pezizomycotina</taxon>
        <taxon>Eurotiomycetes</taxon>
        <taxon>Chaetothyriomycetidae</taxon>
        <taxon>Chaetothyriales</taxon>
        <taxon>Herpotrichiellaceae</taxon>
        <taxon>Cladophialophora</taxon>
    </lineage>
</organism>
<dbReference type="AlphaFoldDB" id="A0A0D2IJW2"/>
<dbReference type="GO" id="GO:0006396">
    <property type="term" value="P:RNA processing"/>
    <property type="evidence" value="ECO:0007669"/>
    <property type="project" value="TreeGrafter"/>
</dbReference>
<dbReference type="Pfam" id="PF08698">
    <property type="entry name" value="Fcf2"/>
    <property type="match status" value="1"/>
</dbReference>
<gene>
    <name evidence="5" type="ORF">Z519_02456</name>
</gene>
<evidence type="ECO:0000256" key="2">
    <source>
        <dbReference type="ARBA" id="ARBA00023242"/>
    </source>
</evidence>
<dbReference type="PANTHER" id="PTHR21686:SF12">
    <property type="entry name" value="DEOXYNUCLEOTIDYLTRANSFERASE TERMINAL-INTERACTING PROTEIN 2"/>
    <property type="match status" value="1"/>
</dbReference>
<dbReference type="HOGENOM" id="CLU_075129_1_0_1"/>
<comment type="subcellular location">
    <subcellularLocation>
        <location evidence="1">Nucleus</location>
        <location evidence="1">Nucleolus</location>
    </subcellularLocation>
</comment>
<feature type="region of interest" description="Disordered" evidence="3">
    <location>
        <begin position="199"/>
        <end position="224"/>
    </location>
</feature>
<dbReference type="Proteomes" id="UP000053789">
    <property type="component" value="Unassembled WGS sequence"/>
</dbReference>
<dbReference type="VEuPathDB" id="FungiDB:Z519_02456"/>
<evidence type="ECO:0000313" key="5">
    <source>
        <dbReference type="EMBL" id="KIW97064.1"/>
    </source>
</evidence>
<evidence type="ECO:0000256" key="1">
    <source>
        <dbReference type="ARBA" id="ARBA00004604"/>
    </source>
</evidence>
<reference evidence="5" key="1">
    <citation type="submission" date="2015-01" db="EMBL/GenBank/DDBJ databases">
        <title>The Genome Sequence of Cladophialophora bantiana CBS 173.52.</title>
        <authorList>
            <consortium name="The Broad Institute Genomics Platform"/>
            <person name="Cuomo C."/>
            <person name="de Hoog S."/>
            <person name="Gorbushina A."/>
            <person name="Stielow B."/>
            <person name="Teixiera M."/>
            <person name="Abouelleil A."/>
            <person name="Chapman S.B."/>
            <person name="Priest M."/>
            <person name="Young S.K."/>
            <person name="Wortman J."/>
            <person name="Nusbaum C."/>
            <person name="Birren B."/>
        </authorList>
    </citation>
    <scope>NUCLEOTIDE SEQUENCE [LARGE SCALE GENOMIC DNA]</scope>
    <source>
        <strain evidence="5">CBS 173.52</strain>
    </source>
</reference>
<dbReference type="InterPro" id="IPR039883">
    <property type="entry name" value="Fcf2/DNTTIP2"/>
</dbReference>
<dbReference type="GeneID" id="27695384"/>
<dbReference type="PANTHER" id="PTHR21686">
    <property type="entry name" value="DEOXYNUCLEOTIDYLTRANSFERASE TERMINAL-INTERACTING PROTEIN 2"/>
    <property type="match status" value="1"/>
</dbReference>
<dbReference type="EMBL" id="KN846982">
    <property type="protein sequence ID" value="KIW97064.1"/>
    <property type="molecule type" value="Genomic_DNA"/>
</dbReference>
<dbReference type="OrthoDB" id="427886at2759"/>
<feature type="domain" description="Fcf2 pre-rRNA processing C-terminal" evidence="4">
    <location>
        <begin position="104"/>
        <end position="197"/>
    </location>
</feature>
<dbReference type="GO" id="GO:0003723">
    <property type="term" value="F:RNA binding"/>
    <property type="evidence" value="ECO:0007669"/>
    <property type="project" value="TreeGrafter"/>
</dbReference>
<dbReference type="GO" id="GO:0005730">
    <property type="term" value="C:nucleolus"/>
    <property type="evidence" value="ECO:0007669"/>
    <property type="project" value="UniProtKB-SubCell"/>
</dbReference>
<feature type="region of interest" description="Disordered" evidence="3">
    <location>
        <begin position="95"/>
        <end position="114"/>
    </location>
</feature>
<keyword evidence="2" id="KW-0539">Nucleus</keyword>
<dbReference type="InterPro" id="IPR014810">
    <property type="entry name" value="Fcf2_C"/>
</dbReference>
<evidence type="ECO:0000259" key="4">
    <source>
        <dbReference type="Pfam" id="PF08698"/>
    </source>
</evidence>
<keyword evidence="6" id="KW-1185">Reference proteome</keyword>
<sequence length="224" mass="25979">MTEASLLTDEQINDLLSQAEARLREKSQTTNEDEISLEASTTTTFRKTIPRLRHSLVRSTYIHDNQGVAETNVKAALERQRSLLADGLRSIEAPHQSKKMNDRTSAGPNWFDMPKTNLTPQLKRDLQLIEMRSVLDPHRHYKKNNRRGRVPPFSQTGTVIEGPTEFFSARINKKDRSKNFVEEAMATERETGRFKRKYSEIQETKRSGKKAHYKKLMAKRRKRP</sequence>
<protein>
    <recommendedName>
        <fullName evidence="4">Fcf2 pre-rRNA processing C-terminal domain-containing protein</fullName>
    </recommendedName>
</protein>
<proteinExistence type="predicted"/>
<evidence type="ECO:0000313" key="6">
    <source>
        <dbReference type="Proteomes" id="UP000053789"/>
    </source>
</evidence>
<evidence type="ECO:0000256" key="3">
    <source>
        <dbReference type="SAM" id="MobiDB-lite"/>
    </source>
</evidence>
<name>A0A0D2IJW2_CLAB1</name>